<dbReference type="InterPro" id="IPR010994">
    <property type="entry name" value="RuvA_2-like"/>
</dbReference>
<dbReference type="Proteomes" id="UP000229924">
    <property type="component" value="Unassembled WGS sequence"/>
</dbReference>
<evidence type="ECO:0000256" key="3">
    <source>
        <dbReference type="ARBA" id="ARBA00013308"/>
    </source>
</evidence>
<dbReference type="SMART" id="SM00292">
    <property type="entry name" value="BRCT"/>
    <property type="match status" value="1"/>
</dbReference>
<evidence type="ECO:0000256" key="13">
    <source>
        <dbReference type="ARBA" id="ARBA00060881"/>
    </source>
</evidence>
<evidence type="ECO:0000256" key="10">
    <source>
        <dbReference type="ARBA" id="ARBA00023027"/>
    </source>
</evidence>
<dbReference type="Gene3D" id="1.10.287.610">
    <property type="entry name" value="Helix hairpin bin"/>
    <property type="match status" value="1"/>
</dbReference>
<dbReference type="SUPFAM" id="SSF52113">
    <property type="entry name" value="BRCT domain"/>
    <property type="match status" value="1"/>
</dbReference>
<dbReference type="EMBL" id="PFIK01000009">
    <property type="protein sequence ID" value="PIX30265.1"/>
    <property type="molecule type" value="Genomic_DNA"/>
</dbReference>
<dbReference type="InterPro" id="IPR013839">
    <property type="entry name" value="DNAligase_adenylation"/>
</dbReference>
<dbReference type="InterPro" id="IPR001357">
    <property type="entry name" value="BRCT_dom"/>
</dbReference>
<evidence type="ECO:0000256" key="9">
    <source>
        <dbReference type="ARBA" id="ARBA00022842"/>
    </source>
</evidence>
<feature type="binding site" evidence="14">
    <location>
        <position position="192"/>
    </location>
    <ligand>
        <name>NAD(+)</name>
        <dbReference type="ChEBI" id="CHEBI:57540"/>
    </ligand>
</feature>
<keyword evidence="10 14" id="KW-0520">NAD</keyword>
<comment type="caution">
    <text evidence="16">The sequence shown here is derived from an EMBL/GenBank/DDBJ whole genome shotgun (WGS) entry which is preliminary data.</text>
</comment>
<proteinExistence type="inferred from homology"/>
<comment type="similarity">
    <text evidence="13 14">Belongs to the NAD-dependent DNA ligase family. LigA subfamily.</text>
</comment>
<dbReference type="PANTHER" id="PTHR23389">
    <property type="entry name" value="CHROMOSOME TRANSMISSION FIDELITY FACTOR 18"/>
    <property type="match status" value="1"/>
</dbReference>
<dbReference type="CDD" id="cd17748">
    <property type="entry name" value="BRCT_DNA_ligase_like"/>
    <property type="match status" value="1"/>
</dbReference>
<dbReference type="FunFam" id="1.10.150.20:FF:000006">
    <property type="entry name" value="DNA ligase"/>
    <property type="match status" value="1"/>
</dbReference>
<dbReference type="FunFam" id="1.10.150.20:FF:000007">
    <property type="entry name" value="DNA ligase"/>
    <property type="match status" value="1"/>
</dbReference>
<protein>
    <recommendedName>
        <fullName evidence="3 14">DNA ligase</fullName>
        <ecNumber evidence="2 14">6.5.1.2</ecNumber>
    </recommendedName>
    <alternativeName>
        <fullName evidence="14">Polydeoxyribonucleotide synthase [NAD(+)]</fullName>
    </alternativeName>
</protein>
<dbReference type="GO" id="GO:0006281">
    <property type="term" value="P:DNA repair"/>
    <property type="evidence" value="ECO:0007669"/>
    <property type="project" value="UniProtKB-KW"/>
</dbReference>
<evidence type="ECO:0000256" key="12">
    <source>
        <dbReference type="ARBA" id="ARBA00034005"/>
    </source>
</evidence>
<accession>A0A2M7K1Z3</accession>
<dbReference type="SUPFAM" id="SSF47781">
    <property type="entry name" value="RuvA domain 2-like"/>
    <property type="match status" value="1"/>
</dbReference>
<dbReference type="AlphaFoldDB" id="A0A2M7K1Z3"/>
<dbReference type="FunFam" id="2.40.50.140:FF:000012">
    <property type="entry name" value="DNA ligase"/>
    <property type="match status" value="1"/>
</dbReference>
<comment type="function">
    <text evidence="1 14">DNA ligase that catalyzes the formation of phosphodiester linkages between 5'-phosphoryl and 3'-hydroxyl groups in double-stranded DNA using NAD as a coenzyme and as the energy source for the reaction. It is essential for DNA replication and repair of damaged DNA.</text>
</comment>
<dbReference type="FunFam" id="1.10.287.610:FF:000002">
    <property type="entry name" value="DNA ligase"/>
    <property type="match status" value="1"/>
</dbReference>
<feature type="binding site" evidence="14">
    <location>
        <position position="141"/>
    </location>
    <ligand>
        <name>NAD(+)</name>
        <dbReference type="ChEBI" id="CHEBI:57540"/>
    </ligand>
</feature>
<dbReference type="Gene3D" id="3.30.470.30">
    <property type="entry name" value="DNA ligase/mRNA capping enzyme"/>
    <property type="match status" value="1"/>
</dbReference>
<dbReference type="NCBIfam" id="NF005932">
    <property type="entry name" value="PRK07956.1"/>
    <property type="match status" value="1"/>
</dbReference>
<keyword evidence="4 14" id="KW-0436">Ligase</keyword>
<dbReference type="Pfam" id="PF14520">
    <property type="entry name" value="HHH_5"/>
    <property type="match status" value="1"/>
</dbReference>
<dbReference type="GO" id="GO:0046872">
    <property type="term" value="F:metal ion binding"/>
    <property type="evidence" value="ECO:0007669"/>
    <property type="project" value="UniProtKB-KW"/>
</dbReference>
<feature type="active site" description="N6-AMP-lysine intermediate" evidence="14">
    <location>
        <position position="120"/>
    </location>
</feature>
<evidence type="ECO:0000256" key="4">
    <source>
        <dbReference type="ARBA" id="ARBA00022598"/>
    </source>
</evidence>
<evidence type="ECO:0000256" key="14">
    <source>
        <dbReference type="HAMAP-Rule" id="MF_01588"/>
    </source>
</evidence>
<evidence type="ECO:0000256" key="11">
    <source>
        <dbReference type="ARBA" id="ARBA00023204"/>
    </source>
</evidence>
<dbReference type="InterPro" id="IPR013840">
    <property type="entry name" value="DNAligase_N"/>
</dbReference>
<dbReference type="Gene3D" id="1.10.150.20">
    <property type="entry name" value="5' to 3' exonuclease, C-terminal subdomain"/>
    <property type="match status" value="2"/>
</dbReference>
<dbReference type="NCBIfam" id="TIGR00575">
    <property type="entry name" value="dnlj"/>
    <property type="match status" value="1"/>
</dbReference>
<dbReference type="Pfam" id="PF01653">
    <property type="entry name" value="DNA_ligase_aden"/>
    <property type="match status" value="1"/>
</dbReference>
<name>A0A2M7K1Z3_9BACT</name>
<dbReference type="Pfam" id="PF03120">
    <property type="entry name" value="OB_DNA_ligase"/>
    <property type="match status" value="1"/>
</dbReference>
<keyword evidence="9 14" id="KW-0460">Magnesium</keyword>
<dbReference type="SMART" id="SM00532">
    <property type="entry name" value="LIGANc"/>
    <property type="match status" value="1"/>
</dbReference>
<dbReference type="InterPro" id="IPR004150">
    <property type="entry name" value="NAD_DNA_ligase_OB"/>
</dbReference>
<dbReference type="SUPFAM" id="SSF56091">
    <property type="entry name" value="DNA ligase/mRNA capping enzyme, catalytic domain"/>
    <property type="match status" value="1"/>
</dbReference>
<keyword evidence="11 14" id="KW-0234">DNA repair</keyword>
<feature type="binding site" evidence="14">
    <location>
        <position position="427"/>
    </location>
    <ligand>
        <name>Zn(2+)</name>
        <dbReference type="ChEBI" id="CHEBI:29105"/>
    </ligand>
</feature>
<comment type="caution">
    <text evidence="14">Lacks conserved residue(s) required for the propagation of feature annotation.</text>
</comment>
<dbReference type="Pfam" id="PF12826">
    <property type="entry name" value="HHH_2"/>
    <property type="match status" value="1"/>
</dbReference>
<keyword evidence="7 14" id="KW-0227">DNA damage</keyword>
<feature type="binding site" evidence="14">
    <location>
        <position position="424"/>
    </location>
    <ligand>
        <name>Zn(2+)</name>
        <dbReference type="ChEBI" id="CHEBI:29105"/>
    </ligand>
</feature>
<comment type="catalytic activity">
    <reaction evidence="12 14">
        <text>NAD(+) + (deoxyribonucleotide)n-3'-hydroxyl + 5'-phospho-(deoxyribonucleotide)m = (deoxyribonucleotide)n+m + AMP + beta-nicotinamide D-nucleotide.</text>
        <dbReference type="EC" id="6.5.1.2"/>
    </reaction>
</comment>
<dbReference type="SUPFAM" id="SSF50249">
    <property type="entry name" value="Nucleic acid-binding proteins"/>
    <property type="match status" value="1"/>
</dbReference>
<dbReference type="InterPro" id="IPR036420">
    <property type="entry name" value="BRCT_dom_sf"/>
</dbReference>
<comment type="cofactor">
    <cofactor evidence="14">
        <name>Mg(2+)</name>
        <dbReference type="ChEBI" id="CHEBI:18420"/>
    </cofactor>
    <cofactor evidence="14">
        <name>Mn(2+)</name>
        <dbReference type="ChEBI" id="CHEBI:29035"/>
    </cofactor>
</comment>
<evidence type="ECO:0000256" key="5">
    <source>
        <dbReference type="ARBA" id="ARBA00022705"/>
    </source>
</evidence>
<feature type="binding site" evidence="14">
    <location>
        <position position="447"/>
    </location>
    <ligand>
        <name>Zn(2+)</name>
        <dbReference type="ChEBI" id="CHEBI:29105"/>
    </ligand>
</feature>
<dbReference type="GO" id="GO:0005829">
    <property type="term" value="C:cytosol"/>
    <property type="evidence" value="ECO:0007669"/>
    <property type="project" value="TreeGrafter"/>
</dbReference>
<evidence type="ECO:0000256" key="1">
    <source>
        <dbReference type="ARBA" id="ARBA00004067"/>
    </source>
</evidence>
<organism evidence="16 17">
    <name type="scientific">Candidatus Berkelbacteria bacterium CG_4_8_14_3_um_filter_42_13</name>
    <dbReference type="NCBI Taxonomy" id="1974505"/>
    <lineage>
        <taxon>Bacteria</taxon>
        <taxon>Candidatus Berkelbacteria</taxon>
    </lineage>
</organism>
<dbReference type="CDD" id="cd00114">
    <property type="entry name" value="LIGANc"/>
    <property type="match status" value="1"/>
</dbReference>
<dbReference type="GO" id="GO:0003911">
    <property type="term" value="F:DNA ligase (NAD+) activity"/>
    <property type="evidence" value="ECO:0007669"/>
    <property type="project" value="UniProtKB-UniRule"/>
</dbReference>
<dbReference type="InterPro" id="IPR041663">
    <property type="entry name" value="DisA/LigA_HHH"/>
</dbReference>
<dbReference type="InterPro" id="IPR018239">
    <property type="entry name" value="DNA_ligase_AS"/>
</dbReference>
<dbReference type="InterPro" id="IPR012340">
    <property type="entry name" value="NA-bd_OB-fold"/>
</dbReference>
<dbReference type="Pfam" id="PF00533">
    <property type="entry name" value="BRCT"/>
    <property type="match status" value="1"/>
</dbReference>
<feature type="binding site" evidence="14">
    <location>
        <position position="118"/>
    </location>
    <ligand>
        <name>NAD(+)</name>
        <dbReference type="ChEBI" id="CHEBI:57540"/>
    </ligand>
</feature>
<evidence type="ECO:0000313" key="16">
    <source>
        <dbReference type="EMBL" id="PIX30265.1"/>
    </source>
</evidence>
<evidence type="ECO:0000259" key="15">
    <source>
        <dbReference type="PROSITE" id="PS50172"/>
    </source>
</evidence>
<keyword evidence="5 14" id="KW-0235">DNA replication</keyword>
<feature type="binding site" evidence="14">
    <location>
        <position position="442"/>
    </location>
    <ligand>
        <name>Zn(2+)</name>
        <dbReference type="ChEBI" id="CHEBI:29105"/>
    </ligand>
</feature>
<feature type="binding site" evidence="14">
    <location>
        <begin position="84"/>
        <end position="85"/>
    </location>
    <ligand>
        <name>NAD(+)</name>
        <dbReference type="ChEBI" id="CHEBI:57540"/>
    </ligand>
</feature>
<dbReference type="InterPro" id="IPR004149">
    <property type="entry name" value="Znf_DNAligase_C4"/>
</dbReference>
<dbReference type="Gene3D" id="3.40.50.10190">
    <property type="entry name" value="BRCT domain"/>
    <property type="match status" value="1"/>
</dbReference>
<keyword evidence="6 14" id="KW-0479">Metal-binding</keyword>
<dbReference type="PIRSF" id="PIRSF001604">
    <property type="entry name" value="LigA"/>
    <property type="match status" value="1"/>
</dbReference>
<evidence type="ECO:0000256" key="7">
    <source>
        <dbReference type="ARBA" id="ARBA00022763"/>
    </source>
</evidence>
<dbReference type="GO" id="GO:0006260">
    <property type="term" value="P:DNA replication"/>
    <property type="evidence" value="ECO:0007669"/>
    <property type="project" value="UniProtKB-KW"/>
</dbReference>
<evidence type="ECO:0000256" key="2">
    <source>
        <dbReference type="ARBA" id="ARBA00012722"/>
    </source>
</evidence>
<keyword evidence="8 14" id="KW-0862">Zinc</keyword>
<dbReference type="PROSITE" id="PS50172">
    <property type="entry name" value="BRCT"/>
    <property type="match status" value="1"/>
</dbReference>
<keyword evidence="14" id="KW-0464">Manganese</keyword>
<dbReference type="InterPro" id="IPR001679">
    <property type="entry name" value="DNA_ligase"/>
</dbReference>
<feature type="binding site" evidence="14">
    <location>
        <begin position="35"/>
        <end position="39"/>
    </location>
    <ligand>
        <name>NAD(+)</name>
        <dbReference type="ChEBI" id="CHEBI:57540"/>
    </ligand>
</feature>
<dbReference type="EC" id="6.5.1.2" evidence="2 14"/>
<evidence type="ECO:0000256" key="8">
    <source>
        <dbReference type="ARBA" id="ARBA00022833"/>
    </source>
</evidence>
<dbReference type="PANTHER" id="PTHR23389:SF9">
    <property type="entry name" value="DNA LIGASE"/>
    <property type="match status" value="1"/>
</dbReference>
<reference evidence="17" key="1">
    <citation type="submission" date="2017-09" db="EMBL/GenBank/DDBJ databases">
        <title>Depth-based differentiation of microbial function through sediment-hosted aquifers and enrichment of novel symbionts in the deep terrestrial subsurface.</title>
        <authorList>
            <person name="Probst A.J."/>
            <person name="Ladd B."/>
            <person name="Jarett J.K."/>
            <person name="Geller-Mcgrath D.E."/>
            <person name="Sieber C.M.K."/>
            <person name="Emerson J.B."/>
            <person name="Anantharaman K."/>
            <person name="Thomas B.C."/>
            <person name="Malmstrom R."/>
            <person name="Stieglmeier M."/>
            <person name="Klingl A."/>
            <person name="Woyke T."/>
            <person name="Ryan C.M."/>
            <person name="Banfield J.F."/>
        </authorList>
    </citation>
    <scope>NUCLEOTIDE SEQUENCE [LARGE SCALE GENOMIC DNA]</scope>
</reference>
<evidence type="ECO:0000313" key="17">
    <source>
        <dbReference type="Proteomes" id="UP000229924"/>
    </source>
</evidence>
<dbReference type="Gene3D" id="2.40.50.140">
    <property type="entry name" value="Nucleic acid-binding proteins"/>
    <property type="match status" value="1"/>
</dbReference>
<feature type="domain" description="BRCT" evidence="15">
    <location>
        <begin position="605"/>
        <end position="682"/>
    </location>
</feature>
<dbReference type="HAMAP" id="MF_01588">
    <property type="entry name" value="DNA_ligase_A"/>
    <property type="match status" value="1"/>
</dbReference>
<sequence length="682" mass="77190">MLSRDKAKKRLEQLRKEIDDHRYRYNVLDKPLISDAAYDSLFHELTKLEEQYPDLITKDSPSQRVGAKPAEKFEKVWHETRMLSINDVFNHEELQKWEERLVRMGAKGAIEKFGYFVELKMDGLAVSLVYENGILAQGATRGDGTIGEDVTGNLKTIDSIPLRLREHGDLKKYLCNRGTAGALHGRFEVRGEAFLSKADFEKLNSDRQKKRLPKYANPRNIAAGSIRQLNPKITAERDLDFFVYAVPSKIGFDKHHQEHELAACLGFKTNRENKLCKNLKEVEEYLKHWEKARKHLPYQTDGVVVILDDKKAFERLGVVGKAPRAMIAYKFAAEEATSIIKDIIVQVGRTGKLTPVAVMEPTLVAGSTVSRATLHNADEIKRKDIKIGDTVIIRKAGDVIPEVVEPIKKMRTSHEKEFKMPKTCPICGGKVVKREGEVDYYCLKKNCAIRQKRQLEFFVSKNAFDIDGLGPKILEQLIETGLVEDPTDIFLLKEGDLQPLERFAEKSAENIVEAIEKSKEIPLERFLYALGIRHVGGQTAVDIAEQFGTIESVLKLKKEDLDQLYGIGEAVGNSFEEYFSNKKNLEMIEKLRHLGVKIKPFHSPVRVKKLGGKSFVVTGSLESMPRDDAQKKIVQFGGKVHSSITSKTDYLIVGEEPGSKLDKAKRLGTKIISEKEFLKMIK</sequence>
<evidence type="ECO:0000256" key="6">
    <source>
        <dbReference type="ARBA" id="ARBA00022723"/>
    </source>
</evidence>
<dbReference type="Pfam" id="PF03119">
    <property type="entry name" value="DNA_ligase_ZBD"/>
    <property type="match status" value="1"/>
</dbReference>
<dbReference type="PROSITE" id="PS01055">
    <property type="entry name" value="DNA_LIGASE_N1"/>
    <property type="match status" value="1"/>
</dbReference>
<gene>
    <name evidence="14" type="primary">ligA</name>
    <name evidence="16" type="ORF">COZ63_00620</name>
</gene>
<dbReference type="Gene3D" id="6.20.10.30">
    <property type="match status" value="1"/>
</dbReference>
<feature type="binding site" evidence="14">
    <location>
        <position position="330"/>
    </location>
    <ligand>
        <name>NAD(+)</name>
        <dbReference type="ChEBI" id="CHEBI:57540"/>
    </ligand>
</feature>